<feature type="compositionally biased region" description="Basic and acidic residues" evidence="1">
    <location>
        <begin position="75"/>
        <end position="84"/>
    </location>
</feature>
<gene>
    <name evidence="2" type="ORF">AAFF_G00215330</name>
</gene>
<dbReference type="Proteomes" id="UP001221898">
    <property type="component" value="Unassembled WGS sequence"/>
</dbReference>
<feature type="region of interest" description="Disordered" evidence="1">
    <location>
        <begin position="1"/>
        <end position="84"/>
    </location>
</feature>
<reference evidence="2" key="1">
    <citation type="journal article" date="2023" name="Science">
        <title>Genome structures resolve the early diversification of teleost fishes.</title>
        <authorList>
            <person name="Parey E."/>
            <person name="Louis A."/>
            <person name="Montfort J."/>
            <person name="Bouchez O."/>
            <person name="Roques C."/>
            <person name="Iampietro C."/>
            <person name="Lluch J."/>
            <person name="Castinel A."/>
            <person name="Donnadieu C."/>
            <person name="Desvignes T."/>
            <person name="Floi Bucao C."/>
            <person name="Jouanno E."/>
            <person name="Wen M."/>
            <person name="Mejri S."/>
            <person name="Dirks R."/>
            <person name="Jansen H."/>
            <person name="Henkel C."/>
            <person name="Chen W.J."/>
            <person name="Zahm M."/>
            <person name="Cabau C."/>
            <person name="Klopp C."/>
            <person name="Thompson A.W."/>
            <person name="Robinson-Rechavi M."/>
            <person name="Braasch I."/>
            <person name="Lecointre G."/>
            <person name="Bobe J."/>
            <person name="Postlethwait J.H."/>
            <person name="Berthelot C."/>
            <person name="Roest Crollius H."/>
            <person name="Guiguen Y."/>
        </authorList>
    </citation>
    <scope>NUCLEOTIDE SEQUENCE</scope>
    <source>
        <strain evidence="2">NC1722</strain>
    </source>
</reference>
<keyword evidence="3" id="KW-1185">Reference proteome</keyword>
<dbReference type="AlphaFoldDB" id="A0AAD7RJ26"/>
<protein>
    <submittedName>
        <fullName evidence="2">Uncharacterized protein</fullName>
    </submittedName>
</protein>
<sequence length="84" mass="9085">MRKAKEPNSAGSPVIVKEESEDFSISEHDEGERQNSAPPIQPIAYPRRQCRRAHQAVGGVKSEEGGVKKGPPRPAQERAPEGGV</sequence>
<name>A0AAD7RJ26_9TELE</name>
<evidence type="ECO:0000256" key="1">
    <source>
        <dbReference type="SAM" id="MobiDB-lite"/>
    </source>
</evidence>
<dbReference type="EMBL" id="JAINUG010000287">
    <property type="protein sequence ID" value="KAJ8383691.1"/>
    <property type="molecule type" value="Genomic_DNA"/>
</dbReference>
<proteinExistence type="predicted"/>
<comment type="caution">
    <text evidence="2">The sequence shown here is derived from an EMBL/GenBank/DDBJ whole genome shotgun (WGS) entry which is preliminary data.</text>
</comment>
<evidence type="ECO:0000313" key="3">
    <source>
        <dbReference type="Proteomes" id="UP001221898"/>
    </source>
</evidence>
<accession>A0AAD7RJ26</accession>
<organism evidence="2 3">
    <name type="scientific">Aldrovandia affinis</name>
    <dbReference type="NCBI Taxonomy" id="143900"/>
    <lineage>
        <taxon>Eukaryota</taxon>
        <taxon>Metazoa</taxon>
        <taxon>Chordata</taxon>
        <taxon>Craniata</taxon>
        <taxon>Vertebrata</taxon>
        <taxon>Euteleostomi</taxon>
        <taxon>Actinopterygii</taxon>
        <taxon>Neopterygii</taxon>
        <taxon>Teleostei</taxon>
        <taxon>Notacanthiformes</taxon>
        <taxon>Halosauridae</taxon>
        <taxon>Aldrovandia</taxon>
    </lineage>
</organism>
<evidence type="ECO:0000313" key="2">
    <source>
        <dbReference type="EMBL" id="KAJ8383691.1"/>
    </source>
</evidence>